<dbReference type="PANTHER" id="PTHR12049">
    <property type="entry name" value="PROTEIN ARGININE METHYLTRANSFERASE NDUFAF7, MITOCHONDRIAL"/>
    <property type="match status" value="1"/>
</dbReference>
<comment type="subcellular location">
    <subcellularLocation>
        <location evidence="1 7">Mitochondrion</location>
    </subcellularLocation>
</comment>
<dbReference type="InterPro" id="IPR003788">
    <property type="entry name" value="NDUFAF7"/>
</dbReference>
<keyword evidence="3 7" id="KW-0489">Methyltransferase</keyword>
<dbReference type="RefSeq" id="XP_036631896.1">
    <property type="nucleotide sequence ID" value="XM_036775877.1"/>
</dbReference>
<evidence type="ECO:0000256" key="8">
    <source>
        <dbReference type="SAM" id="MobiDB-lite"/>
    </source>
</evidence>
<reference evidence="9" key="1">
    <citation type="submission" date="2019-07" db="EMBL/GenBank/DDBJ databases">
        <authorList>
            <person name="Palmer J.M."/>
        </authorList>
    </citation>
    <scope>NUCLEOTIDE SEQUENCE</scope>
    <source>
        <strain evidence="9">PC9</strain>
    </source>
</reference>
<dbReference type="EMBL" id="JACETU010000004">
    <property type="protein sequence ID" value="KAF7430618.1"/>
    <property type="molecule type" value="Genomic_DNA"/>
</dbReference>
<accession>A0A8H6ZWR5</accession>
<dbReference type="AlphaFoldDB" id="A0A8H6ZWR5"/>
<dbReference type="Gene3D" id="3.40.50.12710">
    <property type="match status" value="1"/>
</dbReference>
<evidence type="ECO:0000256" key="7">
    <source>
        <dbReference type="RuleBase" id="RU364114"/>
    </source>
</evidence>
<comment type="function">
    <text evidence="7">Arginine methyltransferase involved in the assembly or stability of mitochondrial NADH:ubiquinone oxidoreductase complex (complex I).</text>
</comment>
<gene>
    <name evidence="9" type="ORF">PC9H_006326</name>
</gene>
<proteinExistence type="inferred from homology"/>
<dbReference type="CDD" id="cd02440">
    <property type="entry name" value="AdoMet_MTases"/>
    <property type="match status" value="1"/>
</dbReference>
<dbReference type="GeneID" id="59376144"/>
<evidence type="ECO:0000256" key="4">
    <source>
        <dbReference type="ARBA" id="ARBA00022679"/>
    </source>
</evidence>
<comment type="catalytic activity">
    <reaction evidence="6 7">
        <text>L-arginyl-[protein] + 2 S-adenosyl-L-methionine = N(omega),N(omega)'-dimethyl-L-arginyl-[protein] + 2 S-adenosyl-L-homocysteine + 2 H(+)</text>
        <dbReference type="Rhea" id="RHEA:48108"/>
        <dbReference type="Rhea" id="RHEA-COMP:10532"/>
        <dbReference type="Rhea" id="RHEA-COMP:11992"/>
        <dbReference type="ChEBI" id="CHEBI:15378"/>
        <dbReference type="ChEBI" id="CHEBI:29965"/>
        <dbReference type="ChEBI" id="CHEBI:57856"/>
        <dbReference type="ChEBI" id="CHEBI:59789"/>
        <dbReference type="ChEBI" id="CHEBI:88221"/>
        <dbReference type="EC" id="2.1.1.320"/>
    </reaction>
</comment>
<dbReference type="InterPro" id="IPR038375">
    <property type="entry name" value="NDUFAF7_sf"/>
</dbReference>
<dbReference type="SUPFAM" id="SSF53335">
    <property type="entry name" value="S-adenosyl-L-methionine-dependent methyltransferases"/>
    <property type="match status" value="1"/>
</dbReference>
<keyword evidence="5 7" id="KW-0496">Mitochondrion</keyword>
<organism evidence="9 10">
    <name type="scientific">Pleurotus ostreatus</name>
    <name type="common">Oyster mushroom</name>
    <name type="synonym">White-rot fungus</name>
    <dbReference type="NCBI Taxonomy" id="5322"/>
    <lineage>
        <taxon>Eukaryota</taxon>
        <taxon>Fungi</taxon>
        <taxon>Dikarya</taxon>
        <taxon>Basidiomycota</taxon>
        <taxon>Agaricomycotina</taxon>
        <taxon>Agaricomycetes</taxon>
        <taxon>Agaricomycetidae</taxon>
        <taxon>Agaricales</taxon>
        <taxon>Pleurotineae</taxon>
        <taxon>Pleurotaceae</taxon>
        <taxon>Pleurotus</taxon>
    </lineage>
</organism>
<comment type="caution">
    <text evidence="9">The sequence shown here is derived from an EMBL/GenBank/DDBJ whole genome shotgun (WGS) entry which is preliminary data.</text>
</comment>
<dbReference type="GO" id="GO:0032259">
    <property type="term" value="P:methylation"/>
    <property type="evidence" value="ECO:0007669"/>
    <property type="project" value="UniProtKB-KW"/>
</dbReference>
<dbReference type="GO" id="GO:0035243">
    <property type="term" value="F:protein-arginine omega-N symmetric methyltransferase activity"/>
    <property type="evidence" value="ECO:0007669"/>
    <property type="project" value="UniProtKB-EC"/>
</dbReference>
<evidence type="ECO:0000313" key="9">
    <source>
        <dbReference type="EMBL" id="KAF7430618.1"/>
    </source>
</evidence>
<evidence type="ECO:0000256" key="6">
    <source>
        <dbReference type="ARBA" id="ARBA00048612"/>
    </source>
</evidence>
<evidence type="ECO:0000256" key="1">
    <source>
        <dbReference type="ARBA" id="ARBA00004173"/>
    </source>
</evidence>
<dbReference type="EC" id="2.1.1.320" evidence="7"/>
<evidence type="ECO:0000256" key="5">
    <source>
        <dbReference type="ARBA" id="ARBA00023128"/>
    </source>
</evidence>
<dbReference type="Pfam" id="PF02636">
    <property type="entry name" value="Methyltransf_28"/>
    <property type="match status" value="1"/>
</dbReference>
<protein>
    <recommendedName>
        <fullName evidence="7">Protein arginine methyltransferase NDUFAF7</fullName>
        <ecNumber evidence="7">2.1.1.320</ecNumber>
    </recommendedName>
</protein>
<dbReference type="PANTHER" id="PTHR12049:SF5">
    <property type="entry name" value="PROTEIN ARGININE METHYLTRANSFERASE NDUFAF7 HOMOLOG, MITOCHONDRIAL"/>
    <property type="match status" value="1"/>
</dbReference>
<evidence type="ECO:0000256" key="3">
    <source>
        <dbReference type="ARBA" id="ARBA00022603"/>
    </source>
</evidence>
<name>A0A8H6ZWR5_PLEOS</name>
<comment type="similarity">
    <text evidence="2 7">Belongs to the NDUFAF7 family.</text>
</comment>
<dbReference type="OrthoDB" id="17415at2759"/>
<evidence type="ECO:0000256" key="2">
    <source>
        <dbReference type="ARBA" id="ARBA00005891"/>
    </source>
</evidence>
<keyword evidence="4 7" id="KW-0808">Transferase</keyword>
<evidence type="ECO:0000313" key="10">
    <source>
        <dbReference type="Proteomes" id="UP000623687"/>
    </source>
</evidence>
<feature type="region of interest" description="Disordered" evidence="8">
    <location>
        <begin position="463"/>
        <end position="483"/>
    </location>
</feature>
<dbReference type="InterPro" id="IPR029063">
    <property type="entry name" value="SAM-dependent_MTases_sf"/>
</dbReference>
<dbReference type="GO" id="GO:0005739">
    <property type="term" value="C:mitochondrion"/>
    <property type="evidence" value="ECO:0007669"/>
    <property type="project" value="UniProtKB-SubCell"/>
</dbReference>
<sequence length="527" mass="60594">MRIHATSPLRAFSCYNSLRRYQLKVEFSTTATRTKRRDKWNYNTSPLLTTEDGDSAQYDVVTANDLESAERPPRGVKMLVRDFIEDSLYNPQYGYFPKQATIFDTADTPIDFQAMKDAVQFQEEVAIKYTAYGSDKHAGPGKQLWHTPTELFKPWYGRAIAQCLVSEYLLKYFPYEDFNIYEIGAGNGTLALDILNYLKEEYPDVYERTRYNIIEISANLVNLQKRKLRPLHPCVRVFHKSIFHWTTREPAPCFFLAMEVIDNFAHDAVRYDLRTFEPRQASIVVDKHGDFDMMYTPVTDHLISSFLDLRRQLGQQPSVSRLLQRFPSLRSVYANLPFAANLSPPEFIPTRLLSLLRTLRAHFPRHRLLLTDFSSLPNQIPGHNAPVVQTRLRNLTVPCTTLLVQPGYFDIFFPTDFDMLRNMYECILSQPLPSQTDNLFPDHHTPLTASASSSALGASFFSSHHPSDRRAPMDGVASASGLPVGERKSSVFTHSEFLETYGELDRTRLQNGENPMVDFYKNVKFLF</sequence>
<dbReference type="Proteomes" id="UP000623687">
    <property type="component" value="Unassembled WGS sequence"/>
</dbReference>
<keyword evidence="10" id="KW-1185">Reference proteome</keyword>
<dbReference type="VEuPathDB" id="FungiDB:PC9H_006326"/>